<keyword evidence="1" id="KW-0732">Signal</keyword>
<keyword evidence="3" id="KW-1185">Reference proteome</keyword>
<proteinExistence type="predicted"/>
<protein>
    <submittedName>
        <fullName evidence="2">Uncharacterized protein</fullName>
    </submittedName>
</protein>
<gene>
    <name evidence="2" type="ORF">CH341_19875</name>
</gene>
<evidence type="ECO:0000256" key="1">
    <source>
        <dbReference type="SAM" id="SignalP"/>
    </source>
</evidence>
<evidence type="ECO:0000313" key="3">
    <source>
        <dbReference type="Proteomes" id="UP000249130"/>
    </source>
</evidence>
<dbReference type="Proteomes" id="UP000249130">
    <property type="component" value="Unassembled WGS sequence"/>
</dbReference>
<feature type="non-terminal residue" evidence="2">
    <location>
        <position position="74"/>
    </location>
</feature>
<name>A0A327KW61_9BRAD</name>
<evidence type="ECO:0000313" key="2">
    <source>
        <dbReference type="EMBL" id="RAI42326.1"/>
    </source>
</evidence>
<feature type="signal peptide" evidence="1">
    <location>
        <begin position="1"/>
        <end position="44"/>
    </location>
</feature>
<accession>A0A327KW61</accession>
<reference evidence="2 3" key="1">
    <citation type="submission" date="2017-07" db="EMBL/GenBank/DDBJ databases">
        <title>Draft Genome Sequences of Select Purple Nonsulfur Bacteria.</title>
        <authorList>
            <person name="Lasarre B."/>
            <person name="Mckinlay J.B."/>
        </authorList>
    </citation>
    <scope>NUCLEOTIDE SEQUENCE [LARGE SCALE GENOMIC DNA]</scope>
    <source>
        <strain evidence="2 3">DSM 5909</strain>
    </source>
</reference>
<organism evidence="2 3">
    <name type="scientific">Rhodoplanes roseus</name>
    <dbReference type="NCBI Taxonomy" id="29409"/>
    <lineage>
        <taxon>Bacteria</taxon>
        <taxon>Pseudomonadati</taxon>
        <taxon>Pseudomonadota</taxon>
        <taxon>Alphaproteobacteria</taxon>
        <taxon>Hyphomicrobiales</taxon>
        <taxon>Nitrobacteraceae</taxon>
        <taxon>Rhodoplanes</taxon>
    </lineage>
</organism>
<dbReference type="EMBL" id="NPEX01000159">
    <property type="protein sequence ID" value="RAI42326.1"/>
    <property type="molecule type" value="Genomic_DNA"/>
</dbReference>
<feature type="chain" id="PRO_5016385262" evidence="1">
    <location>
        <begin position="45"/>
        <end position="74"/>
    </location>
</feature>
<comment type="caution">
    <text evidence="2">The sequence shown here is derived from an EMBL/GenBank/DDBJ whole genome shotgun (WGS) entry which is preliminary data.</text>
</comment>
<sequence>MIAPRSSSTHAKARPRQGRAFLLSGGGPALLLATVLGAATPAVAQDAACPAGATRSIVTELFFGRDAGGRRAPP</sequence>
<dbReference type="AlphaFoldDB" id="A0A327KW61"/>